<keyword evidence="1 5" id="KW-0489">Methyltransferase</keyword>
<dbReference type="Proteomes" id="UP000533598">
    <property type="component" value="Unassembled WGS sequence"/>
</dbReference>
<evidence type="ECO:0000259" key="4">
    <source>
        <dbReference type="Pfam" id="PF08242"/>
    </source>
</evidence>
<gene>
    <name evidence="5" type="ORF">HNR67_006950</name>
</gene>
<dbReference type="GO" id="GO:0032259">
    <property type="term" value="P:methylation"/>
    <property type="evidence" value="ECO:0007669"/>
    <property type="project" value="UniProtKB-KW"/>
</dbReference>
<accession>A0A7W7CGK0</accession>
<sequence length="213" mass="21721">MISACVALSVGISELGRTPDRVLDVGCGGGTMLEIAAKQLPDSALFGLDPHRPSIEAARTRLADTGAELFALAAGELPGSAAAARIGQADLVLVHLCLGLWTDPVTELAAVLDLLAPGGLCYVVDLIRPAALDPATLDPFLAAAATEAERDYLRDQVTASLSATEAAELAEQLTAVAGVTAEIRTGDFNGFATGDPATAIALHLLLRRSAGPA</sequence>
<dbReference type="GO" id="GO:0008168">
    <property type="term" value="F:methyltransferase activity"/>
    <property type="evidence" value="ECO:0007669"/>
    <property type="project" value="UniProtKB-KW"/>
</dbReference>
<evidence type="ECO:0000256" key="3">
    <source>
        <dbReference type="ARBA" id="ARBA00022691"/>
    </source>
</evidence>
<dbReference type="RefSeq" id="WP_185006914.1">
    <property type="nucleotide sequence ID" value="NZ_BAAAUI010000057.1"/>
</dbReference>
<evidence type="ECO:0000313" key="6">
    <source>
        <dbReference type="Proteomes" id="UP000533598"/>
    </source>
</evidence>
<dbReference type="AlphaFoldDB" id="A0A7W7CGK0"/>
<dbReference type="Gene3D" id="3.40.50.150">
    <property type="entry name" value="Vaccinia Virus protein VP39"/>
    <property type="match status" value="1"/>
</dbReference>
<keyword evidence="6" id="KW-1185">Reference proteome</keyword>
<dbReference type="InterPro" id="IPR013217">
    <property type="entry name" value="Methyltransf_12"/>
</dbReference>
<dbReference type="EMBL" id="JACHMH010000001">
    <property type="protein sequence ID" value="MBB4680832.1"/>
    <property type="molecule type" value="Genomic_DNA"/>
</dbReference>
<dbReference type="PANTHER" id="PTHR43464">
    <property type="entry name" value="METHYLTRANSFERASE"/>
    <property type="match status" value="1"/>
</dbReference>
<name>A0A7W7CGK0_9PSEU</name>
<reference evidence="5 6" key="1">
    <citation type="submission" date="2020-08" db="EMBL/GenBank/DDBJ databases">
        <title>Sequencing the genomes of 1000 actinobacteria strains.</title>
        <authorList>
            <person name="Klenk H.-P."/>
        </authorList>
    </citation>
    <scope>NUCLEOTIDE SEQUENCE [LARGE SCALE GENOMIC DNA]</scope>
    <source>
        <strain evidence="5 6">DSM 44230</strain>
    </source>
</reference>
<dbReference type="SUPFAM" id="SSF53335">
    <property type="entry name" value="S-adenosyl-L-methionine-dependent methyltransferases"/>
    <property type="match status" value="1"/>
</dbReference>
<organism evidence="5 6">
    <name type="scientific">Crossiella cryophila</name>
    <dbReference type="NCBI Taxonomy" id="43355"/>
    <lineage>
        <taxon>Bacteria</taxon>
        <taxon>Bacillati</taxon>
        <taxon>Actinomycetota</taxon>
        <taxon>Actinomycetes</taxon>
        <taxon>Pseudonocardiales</taxon>
        <taxon>Pseudonocardiaceae</taxon>
        <taxon>Crossiella</taxon>
    </lineage>
</organism>
<evidence type="ECO:0000256" key="2">
    <source>
        <dbReference type="ARBA" id="ARBA00022679"/>
    </source>
</evidence>
<evidence type="ECO:0000256" key="1">
    <source>
        <dbReference type="ARBA" id="ARBA00022603"/>
    </source>
</evidence>
<feature type="domain" description="Methyltransferase type 12" evidence="4">
    <location>
        <begin position="23"/>
        <end position="120"/>
    </location>
</feature>
<dbReference type="CDD" id="cd02440">
    <property type="entry name" value="AdoMet_MTases"/>
    <property type="match status" value="1"/>
</dbReference>
<dbReference type="Pfam" id="PF08242">
    <property type="entry name" value="Methyltransf_12"/>
    <property type="match status" value="1"/>
</dbReference>
<evidence type="ECO:0000313" key="5">
    <source>
        <dbReference type="EMBL" id="MBB4680832.1"/>
    </source>
</evidence>
<proteinExistence type="predicted"/>
<dbReference type="InterPro" id="IPR029063">
    <property type="entry name" value="SAM-dependent_MTases_sf"/>
</dbReference>
<protein>
    <submittedName>
        <fullName evidence="5">SAM-dependent methyltransferase</fullName>
    </submittedName>
</protein>
<dbReference type="PANTHER" id="PTHR43464:SF19">
    <property type="entry name" value="UBIQUINONE BIOSYNTHESIS O-METHYLTRANSFERASE, MITOCHONDRIAL"/>
    <property type="match status" value="1"/>
</dbReference>
<keyword evidence="2 5" id="KW-0808">Transferase</keyword>
<keyword evidence="3" id="KW-0949">S-adenosyl-L-methionine</keyword>
<comment type="caution">
    <text evidence="5">The sequence shown here is derived from an EMBL/GenBank/DDBJ whole genome shotgun (WGS) entry which is preliminary data.</text>
</comment>